<protein>
    <submittedName>
        <fullName evidence="4">ATP-binding protein</fullName>
    </submittedName>
</protein>
<evidence type="ECO:0000313" key="3">
    <source>
        <dbReference type="EMBL" id="XBH21710.1"/>
    </source>
</evidence>
<dbReference type="Pfam" id="PF01695">
    <property type="entry name" value="IstB_IS21"/>
    <property type="match status" value="1"/>
</dbReference>
<evidence type="ECO:0000259" key="2">
    <source>
        <dbReference type="Pfam" id="PF01695"/>
    </source>
</evidence>
<dbReference type="PIRSF" id="PIRSF003073">
    <property type="entry name" value="DNAC_TnpB_IstB"/>
    <property type="match status" value="1"/>
</dbReference>
<feature type="coiled-coil region" evidence="1">
    <location>
        <begin position="137"/>
        <end position="164"/>
    </location>
</feature>
<dbReference type="InterPro" id="IPR002611">
    <property type="entry name" value="IstB_ATP-bd"/>
</dbReference>
<accession>A0AAU7E0N1</accession>
<dbReference type="GO" id="GO:0006260">
    <property type="term" value="P:DNA replication"/>
    <property type="evidence" value="ECO:0007669"/>
    <property type="project" value="TreeGrafter"/>
</dbReference>
<dbReference type="PANTHER" id="PTHR30050">
    <property type="entry name" value="CHROMOSOMAL REPLICATION INITIATOR PROTEIN DNAA"/>
    <property type="match status" value="1"/>
</dbReference>
<dbReference type="SUPFAM" id="SSF52540">
    <property type="entry name" value="P-loop containing nucleoside triphosphate hydrolases"/>
    <property type="match status" value="1"/>
</dbReference>
<gene>
    <name evidence="3" type="ORF">V5R04_00320</name>
    <name evidence="4" type="ORF">V5R04_06930</name>
</gene>
<sequence length="256" mass="29184">MMLNDVDHQKIRSLRLTVFAQKFFELVNDPANEKLLPEEVFMKAADHTLDIRRSNKIDRLIKQARFPLPTASIAELHYLPGRAINETQMKRYANHPWRDDPTNLLIIAPSGGGKTYIACAIGIAACHTEHSVYYSRLDELARKLLTARDNNKEYDALLERLNETDILILDDFLTVGVDQNVASDLFAILVGREHKLPTIIVSQTEPGYWLQALPDRVAADSIVNRLANNARVLNIGDTDMRKLKHEKARDQADFWE</sequence>
<dbReference type="InterPro" id="IPR028350">
    <property type="entry name" value="DNAC/IstB-like"/>
</dbReference>
<feature type="domain" description="IstB-like ATP-binding" evidence="2">
    <location>
        <begin position="11"/>
        <end position="247"/>
    </location>
</feature>
<dbReference type="EMBL" id="CP146203">
    <property type="protein sequence ID" value="XBH21710.1"/>
    <property type="molecule type" value="Genomic_DNA"/>
</dbReference>
<dbReference type="PANTHER" id="PTHR30050:SF4">
    <property type="entry name" value="ATP-BINDING PROTEIN RV3427C IN INSERTION SEQUENCE-RELATED"/>
    <property type="match status" value="1"/>
</dbReference>
<reference evidence="4" key="1">
    <citation type="submission" date="2024-02" db="EMBL/GenBank/DDBJ databases">
        <title>Tomenella chthoni gen. nov. sp. nov., a member of the family Jonesiaceae isolated from bat guano.</title>
        <authorList>
            <person name="Miller S.L."/>
            <person name="King J."/>
            <person name="Sankaranarayanan K."/>
            <person name="Lawson P.A."/>
        </authorList>
    </citation>
    <scope>NUCLEOTIDE SEQUENCE</scope>
    <source>
        <strain evidence="4">BS-20</strain>
    </source>
</reference>
<keyword evidence="4" id="KW-0067">ATP-binding</keyword>
<dbReference type="AlphaFoldDB" id="A0AAU7E0N1"/>
<keyword evidence="4" id="KW-0547">Nucleotide-binding</keyword>
<organism evidence="4">
    <name type="scientific">Jonesiaceae bacterium BS-20</name>
    <dbReference type="NCBI Taxonomy" id="3120821"/>
    <lineage>
        <taxon>Bacteria</taxon>
        <taxon>Bacillati</taxon>
        <taxon>Actinomycetota</taxon>
        <taxon>Actinomycetes</taxon>
        <taxon>Micrococcales</taxon>
        <taxon>Jonesiaceae</taxon>
    </lineage>
</organism>
<evidence type="ECO:0000256" key="1">
    <source>
        <dbReference type="SAM" id="Coils"/>
    </source>
</evidence>
<name>A0AAU7E0N1_9MICO</name>
<dbReference type="CDD" id="cd00009">
    <property type="entry name" value="AAA"/>
    <property type="match status" value="1"/>
</dbReference>
<dbReference type="Gene3D" id="3.40.50.300">
    <property type="entry name" value="P-loop containing nucleotide triphosphate hydrolases"/>
    <property type="match status" value="1"/>
</dbReference>
<keyword evidence="1" id="KW-0175">Coiled coil</keyword>
<dbReference type="GO" id="GO:0005524">
    <property type="term" value="F:ATP binding"/>
    <property type="evidence" value="ECO:0007669"/>
    <property type="project" value="UniProtKB-KW"/>
</dbReference>
<dbReference type="InterPro" id="IPR027417">
    <property type="entry name" value="P-loop_NTPase"/>
</dbReference>
<evidence type="ECO:0000313" key="4">
    <source>
        <dbReference type="EMBL" id="XBH22940.1"/>
    </source>
</evidence>
<dbReference type="EMBL" id="CP146203">
    <property type="protein sequence ID" value="XBH22940.1"/>
    <property type="molecule type" value="Genomic_DNA"/>
</dbReference>
<proteinExistence type="predicted"/>